<keyword evidence="2" id="KW-1185">Reference proteome</keyword>
<dbReference type="InterPro" id="IPR011008">
    <property type="entry name" value="Dimeric_a/b-barrel"/>
</dbReference>
<dbReference type="EMBL" id="OOIN01000003">
    <property type="protein sequence ID" value="SPO21473.1"/>
    <property type="molecule type" value="Genomic_DNA"/>
</dbReference>
<name>A0A5C3DSR7_9BASI</name>
<dbReference type="AlphaFoldDB" id="A0A5C3DSR7"/>
<protein>
    <recommendedName>
        <fullName evidence="3">EthD domain-containing protein</fullName>
    </recommendedName>
</protein>
<accession>A0A5C3DSR7</accession>
<evidence type="ECO:0008006" key="3">
    <source>
        <dbReference type="Google" id="ProtNLM"/>
    </source>
</evidence>
<reference evidence="1 2" key="1">
    <citation type="submission" date="2018-03" db="EMBL/GenBank/DDBJ databases">
        <authorList>
            <person name="Guldener U."/>
        </authorList>
    </citation>
    <scope>NUCLEOTIDE SEQUENCE [LARGE SCALE GENOMIC DNA]</scope>
    <source>
        <strain evidence="1 2">NBRC100155</strain>
    </source>
</reference>
<dbReference type="Proteomes" id="UP000324022">
    <property type="component" value="Unassembled WGS sequence"/>
</dbReference>
<dbReference type="OrthoDB" id="2851338at2759"/>
<organism evidence="1 2">
    <name type="scientific">Ustilago trichophora</name>
    <dbReference type="NCBI Taxonomy" id="86804"/>
    <lineage>
        <taxon>Eukaryota</taxon>
        <taxon>Fungi</taxon>
        <taxon>Dikarya</taxon>
        <taxon>Basidiomycota</taxon>
        <taxon>Ustilaginomycotina</taxon>
        <taxon>Ustilaginomycetes</taxon>
        <taxon>Ustilaginales</taxon>
        <taxon>Ustilaginaceae</taxon>
        <taxon>Ustilago</taxon>
    </lineage>
</organism>
<proteinExistence type="predicted"/>
<evidence type="ECO:0000313" key="1">
    <source>
        <dbReference type="EMBL" id="SPO21473.1"/>
    </source>
</evidence>
<evidence type="ECO:0000313" key="2">
    <source>
        <dbReference type="Proteomes" id="UP000324022"/>
    </source>
</evidence>
<dbReference type="SUPFAM" id="SSF54909">
    <property type="entry name" value="Dimeric alpha+beta barrel"/>
    <property type="match status" value="2"/>
</dbReference>
<gene>
    <name evidence="1" type="ORF">UTRI_00955_B</name>
</gene>
<sequence length="281" mass="32220">MGDKFQRSAGLLVVFMEPGSSVTLEEFHEWYDTEHVPLRIQRFPSFRSAARYAVTETTLSPGESTDSVKVGPRSSWAAFYTISDNSVFSDVSYTSLREERSKREAELFTRLAIVDRRIYALEYDSDADDRIGPKERKRIGLNVQLASDTPKYVVTNSVDVVQDMQEEYARWFEEEHVVMLAKVPGWRRSRRFRLIDNGVNGKDAKSGDAEGVPKIMGMHEYDNDTPEQTPEFQAATTTAWRSQIVGENNCNVIRRERKTCSLYRAWDPIAALKAQEKRQDV</sequence>